<dbReference type="EMBL" id="DYVF01000047">
    <property type="protein sequence ID" value="HJG31292.1"/>
    <property type="molecule type" value="Genomic_DNA"/>
</dbReference>
<feature type="binding site" evidence="14">
    <location>
        <position position="167"/>
    </location>
    <ligand>
        <name>[4Fe-4S] cluster</name>
        <dbReference type="ChEBI" id="CHEBI:49883"/>
        <label>2</label>
        <note>4Fe-4S-S-AdoMet</note>
    </ligand>
</feature>
<name>A0A921IQP6_9ACTN</name>
<reference evidence="18" key="1">
    <citation type="journal article" date="2021" name="PeerJ">
        <title>Extensive microbial diversity within the chicken gut microbiome revealed by metagenomics and culture.</title>
        <authorList>
            <person name="Gilroy R."/>
            <person name="Ravi A."/>
            <person name="Getino M."/>
            <person name="Pursley I."/>
            <person name="Horton D.L."/>
            <person name="Alikhan N.F."/>
            <person name="Baker D."/>
            <person name="Gharbi K."/>
            <person name="Hall N."/>
            <person name="Watson M."/>
            <person name="Adriaenssens E.M."/>
            <person name="Foster-Nyarko E."/>
            <person name="Jarju S."/>
            <person name="Secka A."/>
            <person name="Antonio M."/>
            <person name="Oren A."/>
            <person name="Chaudhuri R.R."/>
            <person name="La Ragione R."/>
            <person name="Hildebrand F."/>
            <person name="Pallen M.J."/>
        </authorList>
    </citation>
    <scope>NUCLEOTIDE SEQUENCE</scope>
    <source>
        <strain evidence="18">ChiGjej2B2-7701</strain>
    </source>
</reference>
<evidence type="ECO:0000256" key="4">
    <source>
        <dbReference type="ARBA" id="ARBA00022691"/>
    </source>
</evidence>
<dbReference type="FunFam" id="3.80.30.20:FF:000001">
    <property type="entry name" value="tRNA-2-methylthio-N(6)-dimethylallyladenosine synthase 2"/>
    <property type="match status" value="1"/>
</dbReference>
<dbReference type="InterPro" id="IPR058240">
    <property type="entry name" value="rSAM_sf"/>
</dbReference>
<dbReference type="InterPro" id="IPR013848">
    <property type="entry name" value="Methylthiotransferase_N"/>
</dbReference>
<keyword evidence="14" id="KW-0963">Cytoplasm</keyword>
<evidence type="ECO:0000313" key="19">
    <source>
        <dbReference type="Proteomes" id="UP000746751"/>
    </source>
</evidence>
<feature type="domain" description="TRAM" evidence="15">
    <location>
        <begin position="381"/>
        <end position="449"/>
    </location>
</feature>
<evidence type="ECO:0000256" key="9">
    <source>
        <dbReference type="ARBA" id="ARBA00033765"/>
    </source>
</evidence>
<reference evidence="18" key="2">
    <citation type="submission" date="2021-09" db="EMBL/GenBank/DDBJ databases">
        <authorList>
            <person name="Gilroy R."/>
        </authorList>
    </citation>
    <scope>NUCLEOTIDE SEQUENCE</scope>
    <source>
        <strain evidence="18">ChiGjej2B2-7701</strain>
    </source>
</reference>
<comment type="subunit">
    <text evidence="14">Monomer.</text>
</comment>
<dbReference type="GO" id="GO:0035597">
    <property type="term" value="F:tRNA-2-methylthio-N(6)-dimethylallyladenosine(37) synthase activity"/>
    <property type="evidence" value="ECO:0007669"/>
    <property type="project" value="UniProtKB-EC"/>
</dbReference>
<comment type="subcellular location">
    <subcellularLocation>
        <location evidence="14">Cytoplasm</location>
    </subcellularLocation>
</comment>
<evidence type="ECO:0000256" key="6">
    <source>
        <dbReference type="ARBA" id="ARBA00022723"/>
    </source>
</evidence>
<keyword evidence="5 14" id="KW-0819">tRNA processing</keyword>
<dbReference type="Proteomes" id="UP000746751">
    <property type="component" value="Unassembled WGS sequence"/>
</dbReference>
<dbReference type="InterPro" id="IPR007197">
    <property type="entry name" value="rSAM"/>
</dbReference>
<evidence type="ECO:0000313" key="18">
    <source>
        <dbReference type="EMBL" id="HJG31292.1"/>
    </source>
</evidence>
<dbReference type="HAMAP" id="MF_01864">
    <property type="entry name" value="tRNA_metthiotr_MiaB"/>
    <property type="match status" value="1"/>
</dbReference>
<dbReference type="PROSITE" id="PS50926">
    <property type="entry name" value="TRAM"/>
    <property type="match status" value="1"/>
</dbReference>
<evidence type="ECO:0000256" key="8">
    <source>
        <dbReference type="ARBA" id="ARBA00023014"/>
    </source>
</evidence>
<dbReference type="SFLD" id="SFLDS00029">
    <property type="entry name" value="Radical_SAM"/>
    <property type="match status" value="1"/>
</dbReference>
<dbReference type="NCBIfam" id="TIGR01574">
    <property type="entry name" value="miaB-methiolase"/>
    <property type="match status" value="1"/>
</dbReference>
<comment type="similarity">
    <text evidence="14">Belongs to the methylthiotransferase family. MiaB subfamily.</text>
</comment>
<feature type="domain" description="Radical SAM core" evidence="17">
    <location>
        <begin position="149"/>
        <end position="378"/>
    </location>
</feature>
<dbReference type="InterPro" id="IPR038135">
    <property type="entry name" value="Methylthiotransferase_N_sf"/>
</dbReference>
<dbReference type="FunFam" id="3.40.50.12160:FF:000003">
    <property type="entry name" value="CDK5 regulatory subunit-associated protein 1"/>
    <property type="match status" value="1"/>
</dbReference>
<dbReference type="Gene3D" id="3.40.50.12160">
    <property type="entry name" value="Methylthiotransferase, N-terminal domain"/>
    <property type="match status" value="1"/>
</dbReference>
<dbReference type="InterPro" id="IPR006463">
    <property type="entry name" value="MiaB_methiolase"/>
</dbReference>
<dbReference type="NCBIfam" id="TIGR00089">
    <property type="entry name" value="MiaB/RimO family radical SAM methylthiotransferase"/>
    <property type="match status" value="1"/>
</dbReference>
<feature type="binding site" evidence="14">
    <location>
        <position position="163"/>
    </location>
    <ligand>
        <name>[4Fe-4S] cluster</name>
        <dbReference type="ChEBI" id="CHEBI:49883"/>
        <label>2</label>
        <note>4Fe-4S-S-AdoMet</note>
    </ligand>
</feature>
<dbReference type="CDD" id="cd01335">
    <property type="entry name" value="Radical_SAM"/>
    <property type="match status" value="1"/>
</dbReference>
<dbReference type="Pfam" id="PF00919">
    <property type="entry name" value="UPF0004"/>
    <property type="match status" value="1"/>
</dbReference>
<keyword evidence="2 14" id="KW-0004">4Fe-4S</keyword>
<feature type="binding site" evidence="14">
    <location>
        <position position="18"/>
    </location>
    <ligand>
        <name>[4Fe-4S] cluster</name>
        <dbReference type="ChEBI" id="CHEBI:49883"/>
        <label>1</label>
    </ligand>
</feature>
<dbReference type="SFLD" id="SFLDG01082">
    <property type="entry name" value="B12-binding_domain_containing"/>
    <property type="match status" value="1"/>
</dbReference>
<dbReference type="GO" id="GO:0046872">
    <property type="term" value="F:metal ion binding"/>
    <property type="evidence" value="ECO:0007669"/>
    <property type="project" value="UniProtKB-KW"/>
</dbReference>
<keyword evidence="6 14" id="KW-0479">Metal-binding</keyword>
<dbReference type="PROSITE" id="PS51449">
    <property type="entry name" value="MTTASE_N"/>
    <property type="match status" value="1"/>
</dbReference>
<evidence type="ECO:0000259" key="17">
    <source>
        <dbReference type="PROSITE" id="PS51918"/>
    </source>
</evidence>
<feature type="binding site" evidence="14">
    <location>
        <position position="54"/>
    </location>
    <ligand>
        <name>[4Fe-4S] cluster</name>
        <dbReference type="ChEBI" id="CHEBI:49883"/>
        <label>1</label>
    </ligand>
</feature>
<comment type="function">
    <text evidence="1 14">Catalyzes the methylthiolation of N6-(dimethylallyl)adenosine (i(6)A), leading to the formation of 2-methylthio-N6-(dimethylallyl)adenosine (ms(2)i(6)A) at position 37 in tRNAs that read codons beginning with uridine.</text>
</comment>
<organism evidence="18 19">
    <name type="scientific">Collinsella ihumii</name>
    <dbReference type="NCBI Taxonomy" id="1720204"/>
    <lineage>
        <taxon>Bacteria</taxon>
        <taxon>Bacillati</taxon>
        <taxon>Actinomycetota</taxon>
        <taxon>Coriobacteriia</taxon>
        <taxon>Coriobacteriales</taxon>
        <taxon>Coriobacteriaceae</taxon>
        <taxon>Collinsella</taxon>
    </lineage>
</organism>
<gene>
    <name evidence="14 18" type="primary">miaB</name>
    <name evidence="18" type="ORF">K8U80_07845</name>
</gene>
<evidence type="ECO:0000256" key="3">
    <source>
        <dbReference type="ARBA" id="ARBA00022679"/>
    </source>
</evidence>
<dbReference type="PANTHER" id="PTHR43020:SF2">
    <property type="entry name" value="MITOCHONDRIAL TRNA METHYLTHIOTRANSFERASE CDK5RAP1"/>
    <property type="match status" value="1"/>
</dbReference>
<dbReference type="PANTHER" id="PTHR43020">
    <property type="entry name" value="CDK5 REGULATORY SUBUNIT-ASSOCIATED PROTEIN 1"/>
    <property type="match status" value="1"/>
</dbReference>
<keyword evidence="3 14" id="KW-0808">Transferase</keyword>
<evidence type="ECO:0000256" key="1">
    <source>
        <dbReference type="ARBA" id="ARBA00003234"/>
    </source>
</evidence>
<evidence type="ECO:0000256" key="14">
    <source>
        <dbReference type="HAMAP-Rule" id="MF_01864"/>
    </source>
</evidence>
<evidence type="ECO:0000256" key="7">
    <source>
        <dbReference type="ARBA" id="ARBA00023004"/>
    </source>
</evidence>
<feature type="binding site" evidence="14">
    <location>
        <position position="170"/>
    </location>
    <ligand>
        <name>[4Fe-4S] cluster</name>
        <dbReference type="ChEBI" id="CHEBI:49883"/>
        <label>2</label>
        <note>4Fe-4S-S-AdoMet</note>
    </ligand>
</feature>
<sequence length="452" mass="49845">MQSSVLSGKTYFIRTFGCQMNMHDSERVSGLLDSCGCLEVAEPAEADIVVFMTCCVREAADTRLYGQCSSCKSLPAPPGGKRVIAVGGCIAQRDGAGLLTNLDNVDVIFGTASIAHVAELLEQAFVEGGHHIRCEEKDSGVATDMPWHRAENYRAWVPIMTGCNNFCSYCIVPYVRGREKSRSFEEIVDEVTGLVRIGVREITLLGQNVNSYGRDLFGAPRFAELLRAVGDTGIERIFFTSSHPKDLLPETIDAMAEVPAVMPQLHLAVQSGSSRILKLMNRRYTREHYLALIDQVRERIPDIALSTDIIVGFPGETEEDFEQTLSLAEQVGYAHAFTFIYSKRAGTPAATIEDPTPRDVILERFNRLVKVIEDSAYAYNQHDLHTVVPMLVEGTSKKDAARLLGKSPKNQTVHAPIPEGYTVDELIGKIVDVDVDRARTWYLSGTVVGSPR</sequence>
<dbReference type="InterPro" id="IPR006638">
    <property type="entry name" value="Elp3/MiaA/NifB-like_rSAM"/>
</dbReference>
<evidence type="ECO:0000259" key="16">
    <source>
        <dbReference type="PROSITE" id="PS51449"/>
    </source>
</evidence>
<comment type="caution">
    <text evidence="18">The sequence shown here is derived from an EMBL/GenBank/DDBJ whole genome shotgun (WGS) entry which is preliminary data.</text>
</comment>
<protein>
    <recommendedName>
        <fullName evidence="11 14">tRNA-2-methylthio-N(6)-dimethylallyladenosine synthase</fullName>
        <ecNumber evidence="9 14">2.8.4.3</ecNumber>
    </recommendedName>
    <alternativeName>
        <fullName evidence="13 14">(Dimethylallyl)adenosine tRNA methylthiotransferase MiaB</fullName>
    </alternativeName>
    <alternativeName>
        <fullName evidence="12 14">tRNA-i(6)A37 methylthiotransferase</fullName>
    </alternativeName>
</protein>
<dbReference type="Pfam" id="PF01938">
    <property type="entry name" value="TRAM"/>
    <property type="match status" value="1"/>
</dbReference>
<dbReference type="GO" id="GO:0051539">
    <property type="term" value="F:4 iron, 4 sulfur cluster binding"/>
    <property type="evidence" value="ECO:0007669"/>
    <property type="project" value="UniProtKB-UniRule"/>
</dbReference>
<dbReference type="EC" id="2.8.4.3" evidence="9 14"/>
<dbReference type="AlphaFoldDB" id="A0A921IQP6"/>
<dbReference type="PROSITE" id="PS01278">
    <property type="entry name" value="MTTASE_RADICAL"/>
    <property type="match status" value="1"/>
</dbReference>
<feature type="binding site" evidence="14">
    <location>
        <position position="89"/>
    </location>
    <ligand>
        <name>[4Fe-4S] cluster</name>
        <dbReference type="ChEBI" id="CHEBI:49883"/>
        <label>1</label>
    </ligand>
</feature>
<evidence type="ECO:0000256" key="2">
    <source>
        <dbReference type="ARBA" id="ARBA00022485"/>
    </source>
</evidence>
<evidence type="ECO:0000256" key="12">
    <source>
        <dbReference type="ARBA" id="ARBA00080698"/>
    </source>
</evidence>
<proteinExistence type="inferred from homology"/>
<evidence type="ECO:0000256" key="10">
    <source>
        <dbReference type="ARBA" id="ARBA00051425"/>
    </source>
</evidence>
<dbReference type="PROSITE" id="PS51918">
    <property type="entry name" value="RADICAL_SAM"/>
    <property type="match status" value="1"/>
</dbReference>
<dbReference type="SFLD" id="SFLDF00273">
    <property type="entry name" value="(dimethylallyl)adenosine_tRNA"/>
    <property type="match status" value="1"/>
</dbReference>
<dbReference type="InterPro" id="IPR023404">
    <property type="entry name" value="rSAM_horseshoe"/>
</dbReference>
<evidence type="ECO:0000256" key="5">
    <source>
        <dbReference type="ARBA" id="ARBA00022694"/>
    </source>
</evidence>
<dbReference type="SFLD" id="SFLDG01061">
    <property type="entry name" value="methylthiotransferase"/>
    <property type="match status" value="1"/>
</dbReference>
<keyword evidence="7 14" id="KW-0408">Iron</keyword>
<dbReference type="SUPFAM" id="SSF102114">
    <property type="entry name" value="Radical SAM enzymes"/>
    <property type="match status" value="1"/>
</dbReference>
<evidence type="ECO:0000256" key="11">
    <source>
        <dbReference type="ARBA" id="ARBA00068570"/>
    </source>
</evidence>
<accession>A0A921IQP6</accession>
<evidence type="ECO:0000256" key="13">
    <source>
        <dbReference type="ARBA" id="ARBA00081141"/>
    </source>
</evidence>
<evidence type="ECO:0000259" key="15">
    <source>
        <dbReference type="PROSITE" id="PS50926"/>
    </source>
</evidence>
<dbReference type="Pfam" id="PF04055">
    <property type="entry name" value="Radical_SAM"/>
    <property type="match status" value="1"/>
</dbReference>
<comment type="cofactor">
    <cofactor evidence="14">
        <name>[4Fe-4S] cluster</name>
        <dbReference type="ChEBI" id="CHEBI:49883"/>
    </cofactor>
    <text evidence="14">Binds 2 [4Fe-4S] clusters. One cluster is coordinated with 3 cysteines and an exchangeable S-adenosyl-L-methionine.</text>
</comment>
<keyword evidence="4 14" id="KW-0949">S-adenosyl-L-methionine</keyword>
<dbReference type="InterPro" id="IPR020612">
    <property type="entry name" value="Methylthiotransferase_CS"/>
</dbReference>
<comment type="catalytic activity">
    <reaction evidence="10 14">
        <text>N(6)-dimethylallyladenosine(37) in tRNA + (sulfur carrier)-SH + AH2 + 2 S-adenosyl-L-methionine = 2-methylsulfanyl-N(6)-dimethylallyladenosine(37) in tRNA + (sulfur carrier)-H + 5'-deoxyadenosine + L-methionine + A + S-adenosyl-L-homocysteine + 2 H(+)</text>
        <dbReference type="Rhea" id="RHEA:37067"/>
        <dbReference type="Rhea" id="RHEA-COMP:10375"/>
        <dbReference type="Rhea" id="RHEA-COMP:10376"/>
        <dbReference type="Rhea" id="RHEA-COMP:14737"/>
        <dbReference type="Rhea" id="RHEA-COMP:14739"/>
        <dbReference type="ChEBI" id="CHEBI:13193"/>
        <dbReference type="ChEBI" id="CHEBI:15378"/>
        <dbReference type="ChEBI" id="CHEBI:17319"/>
        <dbReference type="ChEBI" id="CHEBI:17499"/>
        <dbReference type="ChEBI" id="CHEBI:29917"/>
        <dbReference type="ChEBI" id="CHEBI:57844"/>
        <dbReference type="ChEBI" id="CHEBI:57856"/>
        <dbReference type="ChEBI" id="CHEBI:59789"/>
        <dbReference type="ChEBI" id="CHEBI:64428"/>
        <dbReference type="ChEBI" id="CHEBI:74415"/>
        <dbReference type="ChEBI" id="CHEBI:74417"/>
        <dbReference type="EC" id="2.8.4.3"/>
    </reaction>
</comment>
<dbReference type="InterPro" id="IPR002792">
    <property type="entry name" value="TRAM_dom"/>
</dbReference>
<feature type="domain" description="MTTase N-terminal" evidence="16">
    <location>
        <begin position="9"/>
        <end position="126"/>
    </location>
</feature>
<dbReference type="Gene3D" id="3.80.30.20">
    <property type="entry name" value="tm_1862 like domain"/>
    <property type="match status" value="1"/>
</dbReference>
<dbReference type="InterPro" id="IPR005839">
    <property type="entry name" value="Methylthiotransferase"/>
</dbReference>
<keyword evidence="8 14" id="KW-0411">Iron-sulfur</keyword>
<dbReference type="GO" id="GO:0005829">
    <property type="term" value="C:cytosol"/>
    <property type="evidence" value="ECO:0007669"/>
    <property type="project" value="TreeGrafter"/>
</dbReference>
<dbReference type="SMART" id="SM00729">
    <property type="entry name" value="Elp3"/>
    <property type="match status" value="1"/>
</dbReference>